<protein>
    <submittedName>
        <fullName evidence="1">Uncharacterized protein</fullName>
    </submittedName>
</protein>
<gene>
    <name evidence="1" type="ORF">K457DRAFT_35129</name>
</gene>
<dbReference type="Proteomes" id="UP000078512">
    <property type="component" value="Unassembled WGS sequence"/>
</dbReference>
<sequence length="163" mass="17686">MASVSSEFQALGQNLQNLRTIKGHWDGGDADPRVDNFNGEKHQTLQKLGEYFGKPGTPAANILATMGQPDEIKQTMDEAFQASLMPGHLVGGGAGGQFGANALATGAGLGDVNTTMMPSGATNAAPQVMYFIYKWRNNHDYLWFKVDAAKEEVIESSWYHAYE</sequence>
<evidence type="ECO:0000313" key="1">
    <source>
        <dbReference type="EMBL" id="OAQ25557.1"/>
    </source>
</evidence>
<evidence type="ECO:0000313" key="2">
    <source>
        <dbReference type="Proteomes" id="UP000078512"/>
    </source>
</evidence>
<accession>A0A197JK16</accession>
<keyword evidence="2" id="KW-1185">Reference proteome</keyword>
<organism evidence="1 2">
    <name type="scientific">Linnemannia elongata AG-77</name>
    <dbReference type="NCBI Taxonomy" id="1314771"/>
    <lineage>
        <taxon>Eukaryota</taxon>
        <taxon>Fungi</taxon>
        <taxon>Fungi incertae sedis</taxon>
        <taxon>Mucoromycota</taxon>
        <taxon>Mortierellomycotina</taxon>
        <taxon>Mortierellomycetes</taxon>
        <taxon>Mortierellales</taxon>
        <taxon>Mortierellaceae</taxon>
        <taxon>Linnemannia</taxon>
    </lineage>
</organism>
<dbReference type="OrthoDB" id="5580129at2759"/>
<dbReference type="EMBL" id="KV442077">
    <property type="protein sequence ID" value="OAQ25557.1"/>
    <property type="molecule type" value="Genomic_DNA"/>
</dbReference>
<reference evidence="1 2" key="1">
    <citation type="submission" date="2016-05" db="EMBL/GenBank/DDBJ databases">
        <title>Genome sequencing reveals origins of a unique bacterial endosymbiosis in the earliest lineages of terrestrial Fungi.</title>
        <authorList>
            <consortium name="DOE Joint Genome Institute"/>
            <person name="Uehling J."/>
            <person name="Gryganskyi A."/>
            <person name="Hameed K."/>
            <person name="Tschaplinski T."/>
            <person name="Misztal P."/>
            <person name="Wu S."/>
            <person name="Desiro A."/>
            <person name="Vande Pol N."/>
            <person name="Du Z.-Y."/>
            <person name="Zienkiewicz A."/>
            <person name="Zienkiewicz K."/>
            <person name="Morin E."/>
            <person name="Tisserant E."/>
            <person name="Splivallo R."/>
            <person name="Hainaut M."/>
            <person name="Henrissat B."/>
            <person name="Ohm R."/>
            <person name="Kuo A."/>
            <person name="Yan J."/>
            <person name="Lipzen A."/>
            <person name="Nolan M."/>
            <person name="Labutti K."/>
            <person name="Barry K."/>
            <person name="Goldstein A."/>
            <person name="Labbe J."/>
            <person name="Schadt C."/>
            <person name="Tuskan G."/>
            <person name="Grigoriev I."/>
            <person name="Martin F."/>
            <person name="Vilgalys R."/>
            <person name="Bonito G."/>
        </authorList>
    </citation>
    <scope>NUCLEOTIDE SEQUENCE [LARGE SCALE GENOMIC DNA]</scope>
    <source>
        <strain evidence="1 2">AG-77</strain>
    </source>
</reference>
<proteinExistence type="predicted"/>
<name>A0A197JK16_9FUNG</name>
<dbReference type="AlphaFoldDB" id="A0A197JK16"/>